<protein>
    <recommendedName>
        <fullName evidence="5">REM-1 domain-containing protein</fullName>
    </recommendedName>
</protein>
<evidence type="ECO:0008006" key="5">
    <source>
        <dbReference type="Google" id="ProtNLM"/>
    </source>
</evidence>
<feature type="region of interest" description="Disordered" evidence="2">
    <location>
        <begin position="1"/>
        <end position="33"/>
    </location>
</feature>
<evidence type="ECO:0000256" key="2">
    <source>
        <dbReference type="SAM" id="MobiDB-lite"/>
    </source>
</evidence>
<feature type="coiled-coil region" evidence="1">
    <location>
        <begin position="51"/>
        <end position="78"/>
    </location>
</feature>
<accession>A0A284RRK5</accession>
<keyword evidence="1" id="KW-0175">Coiled coil</keyword>
<reference evidence="4" key="1">
    <citation type="journal article" date="2017" name="Nat. Ecol. Evol.">
        <title>Genome expansion and lineage-specific genetic innovations in the forest pathogenic fungi Armillaria.</title>
        <authorList>
            <person name="Sipos G."/>
            <person name="Prasanna A.N."/>
            <person name="Walter M.C."/>
            <person name="O'Connor E."/>
            <person name="Balint B."/>
            <person name="Krizsan K."/>
            <person name="Kiss B."/>
            <person name="Hess J."/>
            <person name="Varga T."/>
            <person name="Slot J."/>
            <person name="Riley R."/>
            <person name="Boka B."/>
            <person name="Rigling D."/>
            <person name="Barry K."/>
            <person name="Lee J."/>
            <person name="Mihaltcheva S."/>
            <person name="LaButti K."/>
            <person name="Lipzen A."/>
            <person name="Waldron R."/>
            <person name="Moloney N.M."/>
            <person name="Sperisen C."/>
            <person name="Kredics L."/>
            <person name="Vagvoelgyi C."/>
            <person name="Patrignani A."/>
            <person name="Fitzpatrick D."/>
            <person name="Nagy I."/>
            <person name="Doyle S."/>
            <person name="Anderson J.B."/>
            <person name="Grigoriev I.V."/>
            <person name="Gueldener U."/>
            <person name="Muensterkoetter M."/>
            <person name="Nagy L.G."/>
        </authorList>
    </citation>
    <scope>NUCLEOTIDE SEQUENCE [LARGE SCALE GENOMIC DNA]</scope>
    <source>
        <strain evidence="4">C18/9</strain>
    </source>
</reference>
<dbReference type="EMBL" id="FUEG01000014">
    <property type="protein sequence ID" value="SJL11397.1"/>
    <property type="molecule type" value="Genomic_DNA"/>
</dbReference>
<dbReference type="AlphaFoldDB" id="A0A284RRK5"/>
<evidence type="ECO:0000313" key="3">
    <source>
        <dbReference type="EMBL" id="SJL11397.1"/>
    </source>
</evidence>
<evidence type="ECO:0000313" key="4">
    <source>
        <dbReference type="Proteomes" id="UP000219338"/>
    </source>
</evidence>
<evidence type="ECO:0000256" key="1">
    <source>
        <dbReference type="SAM" id="Coils"/>
    </source>
</evidence>
<name>A0A284RRK5_ARMOS</name>
<gene>
    <name evidence="3" type="ORF">ARMOST_14800</name>
</gene>
<dbReference type="Proteomes" id="UP000219338">
    <property type="component" value="Unassembled WGS sequence"/>
</dbReference>
<dbReference type="OrthoDB" id="3071532at2759"/>
<proteinExistence type="predicted"/>
<sequence>MTSGKEDEPPPPLAPPIVSSSPAWRASTGQHDLSQRQIHLRHEMLKSGSNIKPLLENAKEVERRLEECMEELRVLLKQVEAVEK</sequence>
<organism evidence="3 4">
    <name type="scientific">Armillaria ostoyae</name>
    <name type="common">Armillaria root rot fungus</name>
    <dbReference type="NCBI Taxonomy" id="47428"/>
    <lineage>
        <taxon>Eukaryota</taxon>
        <taxon>Fungi</taxon>
        <taxon>Dikarya</taxon>
        <taxon>Basidiomycota</taxon>
        <taxon>Agaricomycotina</taxon>
        <taxon>Agaricomycetes</taxon>
        <taxon>Agaricomycetidae</taxon>
        <taxon>Agaricales</taxon>
        <taxon>Marasmiineae</taxon>
        <taxon>Physalacriaceae</taxon>
        <taxon>Armillaria</taxon>
    </lineage>
</organism>
<keyword evidence="4" id="KW-1185">Reference proteome</keyword>